<keyword evidence="1" id="KW-1133">Transmembrane helix</keyword>
<feature type="transmembrane region" description="Helical" evidence="1">
    <location>
        <begin position="53"/>
        <end position="70"/>
    </location>
</feature>
<dbReference type="STRING" id="1802593.A2172_05355"/>
<sequence>MSKVASKEEVLRFGKLVEGLDNTAPNKPREPSRESIKDYYQNKIKELESQKKILTICLVSAVILLLLLIYNPDIARTIKGLAAYIDWYLRESPDSGALDY</sequence>
<reference evidence="2 3" key="1">
    <citation type="journal article" date="2016" name="Nat. Commun.">
        <title>Thousands of microbial genomes shed light on interconnected biogeochemical processes in an aquifer system.</title>
        <authorList>
            <person name="Anantharaman K."/>
            <person name="Brown C.T."/>
            <person name="Hug L.A."/>
            <person name="Sharon I."/>
            <person name="Castelle C.J."/>
            <person name="Probst A.J."/>
            <person name="Thomas B.C."/>
            <person name="Singh A."/>
            <person name="Wilkins M.J."/>
            <person name="Karaoz U."/>
            <person name="Brodie E.L."/>
            <person name="Williams K.H."/>
            <person name="Hubbard S.S."/>
            <person name="Banfield J.F."/>
        </authorList>
    </citation>
    <scope>NUCLEOTIDE SEQUENCE [LARGE SCALE GENOMIC DNA]</scope>
</reference>
<keyword evidence="1" id="KW-0812">Transmembrane</keyword>
<name>A0A1G1W880_9BACT</name>
<evidence type="ECO:0000313" key="2">
    <source>
        <dbReference type="EMBL" id="OGY23831.1"/>
    </source>
</evidence>
<dbReference type="EMBL" id="MHCP01000020">
    <property type="protein sequence ID" value="OGY23831.1"/>
    <property type="molecule type" value="Genomic_DNA"/>
</dbReference>
<comment type="caution">
    <text evidence="2">The sequence shown here is derived from an EMBL/GenBank/DDBJ whole genome shotgun (WGS) entry which is preliminary data.</text>
</comment>
<protein>
    <submittedName>
        <fullName evidence="2">Uncharacterized protein</fullName>
    </submittedName>
</protein>
<dbReference type="AlphaFoldDB" id="A0A1G1W880"/>
<proteinExistence type="predicted"/>
<evidence type="ECO:0000256" key="1">
    <source>
        <dbReference type="SAM" id="Phobius"/>
    </source>
</evidence>
<organism evidence="2 3">
    <name type="scientific">Candidatus Woykebacteria bacterium RBG_13_40_15</name>
    <dbReference type="NCBI Taxonomy" id="1802593"/>
    <lineage>
        <taxon>Bacteria</taxon>
        <taxon>Candidatus Woykeibacteriota</taxon>
    </lineage>
</organism>
<keyword evidence="1" id="KW-0472">Membrane</keyword>
<evidence type="ECO:0000313" key="3">
    <source>
        <dbReference type="Proteomes" id="UP000176631"/>
    </source>
</evidence>
<gene>
    <name evidence="2" type="ORF">A2172_05355</name>
</gene>
<accession>A0A1G1W880</accession>
<dbReference type="Proteomes" id="UP000176631">
    <property type="component" value="Unassembled WGS sequence"/>
</dbReference>